<feature type="region of interest" description="Disordered" evidence="1">
    <location>
        <begin position="176"/>
        <end position="271"/>
    </location>
</feature>
<evidence type="ECO:0008006" key="4">
    <source>
        <dbReference type="Google" id="ProtNLM"/>
    </source>
</evidence>
<feature type="region of interest" description="Disordered" evidence="1">
    <location>
        <begin position="94"/>
        <end position="130"/>
    </location>
</feature>
<dbReference type="EMBL" id="JAROCB010000005">
    <property type="protein sequence ID" value="MDN4599220.1"/>
    <property type="molecule type" value="Genomic_DNA"/>
</dbReference>
<dbReference type="RefSeq" id="WP_301220566.1">
    <property type="nucleotide sequence ID" value="NZ_JAROCB010000005.1"/>
</dbReference>
<feature type="compositionally biased region" description="Low complexity" evidence="1">
    <location>
        <begin position="23"/>
        <end position="45"/>
    </location>
</feature>
<proteinExistence type="predicted"/>
<evidence type="ECO:0000256" key="1">
    <source>
        <dbReference type="SAM" id="MobiDB-lite"/>
    </source>
</evidence>
<dbReference type="Proteomes" id="UP001174210">
    <property type="component" value="Unassembled WGS sequence"/>
</dbReference>
<feature type="compositionally biased region" description="Gly residues" evidence="1">
    <location>
        <begin position="221"/>
        <end position="271"/>
    </location>
</feature>
<feature type="compositionally biased region" description="Low complexity" evidence="1">
    <location>
        <begin position="178"/>
        <end position="198"/>
    </location>
</feature>
<name>A0ABT8J2B9_9MICO</name>
<feature type="region of interest" description="Disordered" evidence="1">
    <location>
        <begin position="1"/>
        <end position="49"/>
    </location>
</feature>
<comment type="caution">
    <text evidence="2">The sequence shown here is derived from an EMBL/GenBank/DDBJ whole genome shotgun (WGS) entry which is preliminary data.</text>
</comment>
<feature type="compositionally biased region" description="Basic and acidic residues" evidence="1">
    <location>
        <begin position="101"/>
        <end position="118"/>
    </location>
</feature>
<keyword evidence="3" id="KW-1185">Reference proteome</keyword>
<evidence type="ECO:0000313" key="3">
    <source>
        <dbReference type="Proteomes" id="UP001174210"/>
    </source>
</evidence>
<protein>
    <recommendedName>
        <fullName evidence="4">DUF1707 domain-containing protein</fullName>
    </recommendedName>
</protein>
<accession>A0ABT8J2B9</accession>
<gene>
    <name evidence="2" type="ORF">P5G59_18860</name>
</gene>
<feature type="compositionally biased region" description="Gly residues" evidence="1">
    <location>
        <begin position="199"/>
        <end position="212"/>
    </location>
</feature>
<organism evidence="2 3">
    <name type="scientific">Leifsonia virtsii</name>
    <dbReference type="NCBI Taxonomy" id="3035915"/>
    <lineage>
        <taxon>Bacteria</taxon>
        <taxon>Bacillati</taxon>
        <taxon>Actinomycetota</taxon>
        <taxon>Actinomycetes</taxon>
        <taxon>Micrococcales</taxon>
        <taxon>Microbacteriaceae</taxon>
        <taxon>Leifsonia</taxon>
    </lineage>
</organism>
<sequence length="271" mass="27033">MGFLDRLLGREESRPNGSQQQNAGYQPYGGPEAAAGAPAPTGAQPRSEDEIAVERYRYLLRTAPPETIEQVHEEAFAKLTPEQRRMVFEQLSQNAPAGEQPRADDPRSLAHAATRSELRQPGTLERSLGGYGAGGGRGGFGGPGLGSMFATSLLGSVAGYVIGSAIVSSFLPSPADNQADAGSGDQNADNANDQNNDGSGDGGSGDHGGDGGSTEAAGWDCGSGGDAGGGWDGGSGADAGGWGGGDWGGFGGGDFGGGDFGGGDFGGGDFI</sequence>
<reference evidence="2" key="1">
    <citation type="submission" date="2023-03" db="EMBL/GenBank/DDBJ databases">
        <title>MT1 and MT2 Draft Genomes of Novel Species.</title>
        <authorList>
            <person name="Venkateswaran K."/>
        </authorList>
    </citation>
    <scope>NUCLEOTIDE SEQUENCE</scope>
    <source>
        <strain evidence="2">F6_8S_P_1A</strain>
    </source>
</reference>
<evidence type="ECO:0000313" key="2">
    <source>
        <dbReference type="EMBL" id="MDN4599220.1"/>
    </source>
</evidence>